<dbReference type="EC" id="2.5.1.16" evidence="3"/>
<feature type="transmembrane region" description="Helical" evidence="2">
    <location>
        <begin position="80"/>
        <end position="100"/>
    </location>
</feature>
<proteinExistence type="predicted"/>
<dbReference type="SUPFAM" id="SSF103473">
    <property type="entry name" value="MFS general substrate transporter"/>
    <property type="match status" value="1"/>
</dbReference>
<feature type="transmembrane region" description="Helical" evidence="2">
    <location>
        <begin position="286"/>
        <end position="307"/>
    </location>
</feature>
<feature type="transmembrane region" description="Helical" evidence="2">
    <location>
        <begin position="387"/>
        <end position="404"/>
    </location>
</feature>
<dbReference type="PANTHER" id="PTHR43317">
    <property type="entry name" value="THERMOSPERMINE SYNTHASE ACAULIS5"/>
    <property type="match status" value="1"/>
</dbReference>
<evidence type="ECO:0000313" key="3">
    <source>
        <dbReference type="EMBL" id="CAG9934325.1"/>
    </source>
</evidence>
<dbReference type="Pfam" id="PF01564">
    <property type="entry name" value="Spermine_synth"/>
    <property type="match status" value="1"/>
</dbReference>
<keyword evidence="2" id="KW-0472">Membrane</keyword>
<dbReference type="Proteomes" id="UP000839052">
    <property type="component" value="Chromosome"/>
</dbReference>
<evidence type="ECO:0000256" key="1">
    <source>
        <dbReference type="ARBA" id="ARBA00023115"/>
    </source>
</evidence>
<feature type="transmembrane region" description="Helical" evidence="2">
    <location>
        <begin position="120"/>
        <end position="148"/>
    </location>
</feature>
<dbReference type="PANTHER" id="PTHR43317:SF1">
    <property type="entry name" value="THERMOSPERMINE SYNTHASE ACAULIS5"/>
    <property type="match status" value="1"/>
</dbReference>
<feature type="transmembrane region" description="Helical" evidence="2">
    <location>
        <begin position="184"/>
        <end position="205"/>
    </location>
</feature>
<dbReference type="RefSeq" id="WP_239797975.1">
    <property type="nucleotide sequence ID" value="NZ_OU912926.1"/>
</dbReference>
<keyword evidence="1" id="KW-0620">Polyamine biosynthesis</keyword>
<feature type="transmembrane region" description="Helical" evidence="2">
    <location>
        <begin position="226"/>
        <end position="247"/>
    </location>
</feature>
<protein>
    <submittedName>
        <fullName evidence="3">Spermidine synthase</fullName>
        <ecNumber evidence="3">2.5.1.16</ecNumber>
    </submittedName>
</protein>
<dbReference type="EMBL" id="OU912926">
    <property type="protein sequence ID" value="CAG9934325.1"/>
    <property type="molecule type" value="Genomic_DNA"/>
</dbReference>
<accession>A0ABN8AW34</accession>
<keyword evidence="3" id="KW-0808">Transferase</keyword>
<name>A0ABN8AW34_9PROT</name>
<dbReference type="SUPFAM" id="SSF53335">
    <property type="entry name" value="S-adenosyl-L-methionine-dependent methyltransferases"/>
    <property type="match status" value="1"/>
</dbReference>
<dbReference type="Gene3D" id="1.20.1250.20">
    <property type="entry name" value="MFS general substrate transporter like domains"/>
    <property type="match status" value="1"/>
</dbReference>
<feature type="transmembrane region" description="Helical" evidence="2">
    <location>
        <begin position="327"/>
        <end position="347"/>
    </location>
</feature>
<feature type="transmembrane region" description="Helical" evidence="2">
    <location>
        <begin position="259"/>
        <end position="279"/>
    </location>
</feature>
<feature type="transmembrane region" description="Helical" evidence="2">
    <location>
        <begin position="409"/>
        <end position="425"/>
    </location>
</feature>
<organism evidence="3 4">
    <name type="scientific">Candidatus Nitrotoga arctica</name>
    <dbReference type="NCBI Taxonomy" id="453162"/>
    <lineage>
        <taxon>Bacteria</taxon>
        <taxon>Pseudomonadati</taxon>
        <taxon>Pseudomonadota</taxon>
        <taxon>Betaproteobacteria</taxon>
        <taxon>Nitrosomonadales</taxon>
        <taxon>Gallionellaceae</taxon>
        <taxon>Candidatus Nitrotoga</taxon>
    </lineage>
</organism>
<keyword evidence="2" id="KW-1133">Transmembrane helix</keyword>
<feature type="transmembrane region" description="Helical" evidence="2">
    <location>
        <begin position="359"/>
        <end position="381"/>
    </location>
</feature>
<dbReference type="InterPro" id="IPR036259">
    <property type="entry name" value="MFS_trans_sf"/>
</dbReference>
<dbReference type="InterPro" id="IPR029063">
    <property type="entry name" value="SAM-dependent_MTases_sf"/>
</dbReference>
<feature type="transmembrane region" description="Helical" evidence="2">
    <location>
        <begin position="160"/>
        <end position="178"/>
    </location>
</feature>
<reference evidence="3 4" key="1">
    <citation type="submission" date="2021-10" db="EMBL/GenBank/DDBJ databases">
        <authorList>
            <person name="Koch H."/>
        </authorList>
    </citation>
    <scope>NUCLEOTIDE SEQUENCE [LARGE SCALE GENOMIC DNA]</scope>
    <source>
        <strain evidence="3">6680</strain>
    </source>
</reference>
<keyword evidence="2" id="KW-0812">Transmembrane</keyword>
<gene>
    <name evidence="3" type="ORF">NTG6680_3076</name>
</gene>
<dbReference type="Gene3D" id="3.40.50.150">
    <property type="entry name" value="Vaccinia Virus protein VP39"/>
    <property type="match status" value="1"/>
</dbReference>
<evidence type="ECO:0000256" key="2">
    <source>
        <dbReference type="SAM" id="Phobius"/>
    </source>
</evidence>
<evidence type="ECO:0000313" key="4">
    <source>
        <dbReference type="Proteomes" id="UP000839052"/>
    </source>
</evidence>
<feature type="transmembrane region" description="Helical" evidence="2">
    <location>
        <begin position="15"/>
        <end position="32"/>
    </location>
</feature>
<feature type="transmembrane region" description="Helical" evidence="2">
    <location>
        <begin position="44"/>
        <end position="68"/>
    </location>
</feature>
<keyword evidence="4" id="KW-1185">Reference proteome</keyword>
<dbReference type="NCBIfam" id="NF037959">
    <property type="entry name" value="MFS_SpdSyn"/>
    <property type="match status" value="1"/>
</dbReference>
<dbReference type="GO" id="GO:0004766">
    <property type="term" value="F:spermidine synthase activity"/>
    <property type="evidence" value="ECO:0007669"/>
    <property type="project" value="UniProtKB-EC"/>
</dbReference>
<sequence length="871" mass="95241">MLVKESQSLIPKRNYWPLAALYGLFGMTSVAYEVLWARILSLQFGVSIFAVVLTVAAFMGGLGAGSLFAVHRASQIKRPLLLLAVLEGGIAVYALLLPLILQMTSVGMEGAAAQFSLFQWYGLIASVALCLLLFPAFIMGAGFPLILASLGNRPERLGKIYGLNTLGAACGALLPLWLLPALGWVWAVRVVAAIGCLGAVALLLLSSRYTTVQVTERSVRASRPRLTFLFAYAAIGAASLILQIAWTRLFGMVMLRTEYVLAVILASFLLGIGSGSLIVPRQHRQVWFVILPIAAGGFTVLSLWLLPALSAWVERAEFASLFEALRMQGLLLMLVTLPVTVALGAWLPLLNGRSNGGGVWLYGANSLGAAFGAVVAGVVLIPLWGSAATVAVAASVLLIVGLTWAQSRIAWLAVPVFLMAAWPVVKLPPVNMLLPQAQAGSRDLYFYEDAISMTHVVEQQDGQRVLLTDLQRMDASTDPTAVFVQSNQARLPLLLHEQPRSVLFLGLGTGISVAGSLAFPNLKRSAVELSQGAIESAVSWFAPLNRNVLRQTKVERDDVRHFLSASRDQYDVIIGDVFHPDLAGSSSLLSVQQFQRVRNRLSENGLFVQWLALNQFDNKSLNVIFNSFRRVFPDAQIFLDGMHLALVGPQQKFMGAQGLLHNLQRLSLGQQDEATAGEGGWTWLGRYWGPLPVSQEQVQDEWSPVIEFRLPRARYAGELDVAKLLQILLKTRPKMEAAANLLGIRDHDKEAFERAYVASELMTRSWLAAARGATQQANQLTHLAYKANAKDRWIAYALADNMFSSLAQAREHGLSEKEALQKILRLNPYHVEAVRALWRIERNAGDAHAELSRAHLLELSPLDREANTTGN</sequence>